<evidence type="ECO:0000313" key="15">
    <source>
        <dbReference type="Proteomes" id="UP000494115"/>
    </source>
</evidence>
<dbReference type="InterPro" id="IPR005838">
    <property type="entry name" value="T3SS_IM_P"/>
</dbReference>
<feature type="transmembrane region" description="Helical" evidence="12">
    <location>
        <begin position="40"/>
        <end position="58"/>
    </location>
</feature>
<comment type="function">
    <text evidence="12">Plays a role in the flagellum-specific transport system.</text>
</comment>
<dbReference type="NCBIfam" id="TIGR01103">
    <property type="entry name" value="fliP"/>
    <property type="match status" value="1"/>
</dbReference>
<dbReference type="PROSITE" id="PS01061">
    <property type="entry name" value="FLIP_2"/>
    <property type="match status" value="1"/>
</dbReference>
<keyword evidence="13" id="KW-0732">Signal</keyword>
<keyword evidence="6 12" id="KW-1005">Bacterial flagellum biogenesis</keyword>
<comment type="subcellular location">
    <subcellularLocation>
        <location evidence="12">Cell membrane</location>
        <topology evidence="12">Multi-pass membrane protein</topology>
    </subcellularLocation>
    <subcellularLocation>
        <location evidence="12">Bacterial flagellum basal body</location>
    </subcellularLocation>
</comment>
<keyword evidence="9 12" id="KW-0472">Membrane</keyword>
<keyword evidence="3 12" id="KW-0813">Transport</keyword>
<evidence type="ECO:0000256" key="4">
    <source>
        <dbReference type="ARBA" id="ARBA00022475"/>
    </source>
</evidence>
<evidence type="ECO:0000256" key="10">
    <source>
        <dbReference type="ARBA" id="ARBA00023143"/>
    </source>
</evidence>
<feature type="transmembrane region" description="Helical" evidence="12">
    <location>
        <begin position="268"/>
        <end position="289"/>
    </location>
</feature>
<dbReference type="PANTHER" id="PTHR30587:SF0">
    <property type="entry name" value="FLAGELLAR BIOSYNTHETIC PROTEIN FLIP"/>
    <property type="match status" value="1"/>
</dbReference>
<feature type="chain" id="PRO_5028846537" description="Flagellar biosynthetic protein FliP" evidence="13">
    <location>
        <begin position="20"/>
        <end position="290"/>
    </location>
</feature>
<dbReference type="InterPro" id="IPR005837">
    <property type="entry name" value="FliP"/>
</dbReference>
<dbReference type="Proteomes" id="UP000494115">
    <property type="component" value="Unassembled WGS sequence"/>
</dbReference>
<keyword evidence="10" id="KW-0975">Bacterial flagellum</keyword>
<dbReference type="GO" id="GO:0009425">
    <property type="term" value="C:bacterial-type flagellum basal body"/>
    <property type="evidence" value="ECO:0007669"/>
    <property type="project" value="UniProtKB-SubCell"/>
</dbReference>
<comment type="similarity">
    <text evidence="1 12">Belongs to the FliP/MopC/SpaP family.</text>
</comment>
<name>A0A6S7AUR2_9BURK</name>
<dbReference type="GO" id="GO:0044781">
    <property type="term" value="P:bacterial-type flagellum organization"/>
    <property type="evidence" value="ECO:0007669"/>
    <property type="project" value="UniProtKB-UniRule"/>
</dbReference>
<dbReference type="GO" id="GO:0009306">
    <property type="term" value="P:protein secretion"/>
    <property type="evidence" value="ECO:0007669"/>
    <property type="project" value="UniProtKB-UniRule"/>
</dbReference>
<keyword evidence="5 12" id="KW-0812">Transmembrane</keyword>
<evidence type="ECO:0000256" key="11">
    <source>
        <dbReference type="ARBA" id="ARBA00023225"/>
    </source>
</evidence>
<evidence type="ECO:0000256" key="6">
    <source>
        <dbReference type="ARBA" id="ARBA00022795"/>
    </source>
</evidence>
<reference evidence="14 15" key="1">
    <citation type="submission" date="2020-04" db="EMBL/GenBank/DDBJ databases">
        <authorList>
            <person name="De Canck E."/>
        </authorList>
    </citation>
    <scope>NUCLEOTIDE SEQUENCE [LARGE SCALE GENOMIC DNA]</scope>
    <source>
        <strain evidence="14 15">LMG 28138</strain>
    </source>
</reference>
<feature type="transmembrane region" description="Helical" evidence="12">
    <location>
        <begin position="234"/>
        <end position="256"/>
    </location>
</feature>
<feature type="transmembrane region" description="Helical" evidence="12">
    <location>
        <begin position="90"/>
        <end position="119"/>
    </location>
</feature>
<protein>
    <recommendedName>
        <fullName evidence="2 12">Flagellar biosynthetic protein FliP</fullName>
    </recommendedName>
</protein>
<evidence type="ECO:0000256" key="2">
    <source>
        <dbReference type="ARBA" id="ARBA00021714"/>
    </source>
</evidence>
<evidence type="ECO:0000256" key="5">
    <source>
        <dbReference type="ARBA" id="ARBA00022692"/>
    </source>
</evidence>
<keyword evidence="4 12" id="KW-1003">Cell membrane</keyword>
<dbReference type="AlphaFoldDB" id="A0A6S7AUR2"/>
<evidence type="ECO:0000256" key="8">
    <source>
        <dbReference type="ARBA" id="ARBA00022989"/>
    </source>
</evidence>
<dbReference type="GO" id="GO:0005886">
    <property type="term" value="C:plasma membrane"/>
    <property type="evidence" value="ECO:0007669"/>
    <property type="project" value="UniProtKB-SubCell"/>
</dbReference>
<dbReference type="PANTHER" id="PTHR30587">
    <property type="entry name" value="FLAGELLAR BIOSYNTHETIC PROTEIN FLIP"/>
    <property type="match status" value="1"/>
</dbReference>
<keyword evidence="8 12" id="KW-1133">Transmembrane helix</keyword>
<evidence type="ECO:0000256" key="1">
    <source>
        <dbReference type="ARBA" id="ARBA00006257"/>
    </source>
</evidence>
<keyword evidence="7 12" id="KW-0653">Protein transport</keyword>
<evidence type="ECO:0000256" key="9">
    <source>
        <dbReference type="ARBA" id="ARBA00023136"/>
    </source>
</evidence>
<sequence>MKSLMTVLVKPVPANTASAASPASPAARLARRTGEQWRRLARRVVLGATLALPMLAFAQSAGTAPGGLPAFIAIPGANGGTSYSLPVQTLLFLTSLTFLPAVLLLMTSFTRIIIVLSLLRQAMGLSTTPPNQVLTGLALFLTLFVMSPVLERAYNDAYKPFSAGTIPFEEAVTRGAQPFKQFMLRQTREADLALFARISHAAPMNTPADVPLSLLVPAFATSELKTAFQIGFTIFIPFLIIDLVVASVLMSMGMMMVSPATISLPFKLMLFVLVDGWQLIIGSLAQSFFQ</sequence>
<evidence type="ECO:0000256" key="3">
    <source>
        <dbReference type="ARBA" id="ARBA00022448"/>
    </source>
</evidence>
<accession>A0A6S7AUR2</accession>
<feature type="signal peptide" evidence="13">
    <location>
        <begin position="1"/>
        <end position="19"/>
    </location>
</feature>
<gene>
    <name evidence="12" type="primary">fliP</name>
    <name evidence="14" type="ORF">LMG28138_00501</name>
</gene>
<keyword evidence="11 12" id="KW-1006">Bacterial flagellum protein export</keyword>
<evidence type="ECO:0000256" key="12">
    <source>
        <dbReference type="RuleBase" id="RU362069"/>
    </source>
</evidence>
<evidence type="ECO:0000256" key="13">
    <source>
        <dbReference type="SAM" id="SignalP"/>
    </source>
</evidence>
<dbReference type="PRINTS" id="PR01302">
    <property type="entry name" value="TYPE3IMPPROT"/>
</dbReference>
<feature type="transmembrane region" description="Helical" evidence="12">
    <location>
        <begin position="131"/>
        <end position="150"/>
    </location>
</feature>
<dbReference type="EMBL" id="CADIKM010000002">
    <property type="protein sequence ID" value="CAB3778527.1"/>
    <property type="molecule type" value="Genomic_DNA"/>
</dbReference>
<proteinExistence type="inferred from homology"/>
<dbReference type="Pfam" id="PF00813">
    <property type="entry name" value="FliP"/>
    <property type="match status" value="1"/>
</dbReference>
<evidence type="ECO:0000313" key="14">
    <source>
        <dbReference type="EMBL" id="CAB3778527.1"/>
    </source>
</evidence>
<dbReference type="PRINTS" id="PR00951">
    <property type="entry name" value="FLGBIOSNFLIP"/>
</dbReference>
<dbReference type="PROSITE" id="PS01060">
    <property type="entry name" value="FLIP_1"/>
    <property type="match status" value="1"/>
</dbReference>
<dbReference type="NCBIfam" id="NF009438">
    <property type="entry name" value="PRK12797.1"/>
    <property type="match status" value="1"/>
</dbReference>
<evidence type="ECO:0000256" key="7">
    <source>
        <dbReference type="ARBA" id="ARBA00022927"/>
    </source>
</evidence>
<keyword evidence="15" id="KW-1185">Reference proteome</keyword>
<organism evidence="14 15">
    <name type="scientific">Pararobbsia alpina</name>
    <dbReference type="NCBI Taxonomy" id="621374"/>
    <lineage>
        <taxon>Bacteria</taxon>
        <taxon>Pseudomonadati</taxon>
        <taxon>Pseudomonadota</taxon>
        <taxon>Betaproteobacteria</taxon>
        <taxon>Burkholderiales</taxon>
        <taxon>Burkholderiaceae</taxon>
        <taxon>Pararobbsia</taxon>
    </lineage>
</organism>